<dbReference type="GO" id="GO:0004252">
    <property type="term" value="F:serine-type endopeptidase activity"/>
    <property type="evidence" value="ECO:0007669"/>
    <property type="project" value="InterPro"/>
</dbReference>
<protein>
    <recommendedName>
        <fullName evidence="7">Peptidase S54 rhomboid domain-containing protein</fullName>
    </recommendedName>
</protein>
<dbReference type="InterPro" id="IPR051739">
    <property type="entry name" value="Rhomboid_IM_Serine_Proteases"/>
</dbReference>
<evidence type="ECO:0000256" key="3">
    <source>
        <dbReference type="ARBA" id="ARBA00022692"/>
    </source>
</evidence>
<dbReference type="Proteomes" id="UP001152799">
    <property type="component" value="Chromosome 1"/>
</dbReference>
<dbReference type="PANTHER" id="PTHR45840:SF10">
    <property type="entry name" value="RHOMBOID PROTEASE"/>
    <property type="match status" value="1"/>
</dbReference>
<dbReference type="Gene3D" id="1.20.1540.10">
    <property type="entry name" value="Rhomboid-like"/>
    <property type="match status" value="1"/>
</dbReference>
<evidence type="ECO:0000313" key="9">
    <source>
        <dbReference type="Proteomes" id="UP001152799"/>
    </source>
</evidence>
<keyword evidence="5 6" id="KW-0472">Membrane</keyword>
<gene>
    <name evidence="8" type="ORF">CEUTPL_LOCUS1193</name>
</gene>
<dbReference type="EMBL" id="OU892277">
    <property type="protein sequence ID" value="CAG9760462.1"/>
    <property type="molecule type" value="Genomic_DNA"/>
</dbReference>
<feature type="transmembrane region" description="Helical" evidence="6">
    <location>
        <begin position="54"/>
        <end position="74"/>
    </location>
</feature>
<evidence type="ECO:0000256" key="5">
    <source>
        <dbReference type="ARBA" id="ARBA00023136"/>
    </source>
</evidence>
<feature type="transmembrane region" description="Helical" evidence="6">
    <location>
        <begin position="210"/>
        <end position="228"/>
    </location>
</feature>
<dbReference type="PANTHER" id="PTHR45840">
    <property type="entry name" value="RHOMBOID-RELATED PROTEIN"/>
    <property type="match status" value="1"/>
</dbReference>
<feature type="transmembrane region" description="Helical" evidence="6">
    <location>
        <begin position="101"/>
        <end position="120"/>
    </location>
</feature>
<evidence type="ECO:0000256" key="2">
    <source>
        <dbReference type="ARBA" id="ARBA00009045"/>
    </source>
</evidence>
<comment type="subcellular location">
    <subcellularLocation>
        <location evidence="1">Membrane</location>
        <topology evidence="1">Multi-pass membrane protein</topology>
    </subcellularLocation>
</comment>
<dbReference type="FunFam" id="1.20.1540.10:FF:000050">
    <property type="entry name" value="Rhomboid-like protein"/>
    <property type="match status" value="1"/>
</dbReference>
<evidence type="ECO:0000256" key="4">
    <source>
        <dbReference type="ARBA" id="ARBA00022989"/>
    </source>
</evidence>
<dbReference type="GO" id="GO:0016020">
    <property type="term" value="C:membrane"/>
    <property type="evidence" value="ECO:0007669"/>
    <property type="project" value="UniProtKB-SubCell"/>
</dbReference>
<dbReference type="OrthoDB" id="418595at2759"/>
<dbReference type="Pfam" id="PF01694">
    <property type="entry name" value="Rhomboid"/>
    <property type="match status" value="1"/>
</dbReference>
<reference evidence="8" key="1">
    <citation type="submission" date="2022-01" db="EMBL/GenBank/DDBJ databases">
        <authorList>
            <person name="King R."/>
        </authorList>
    </citation>
    <scope>NUCLEOTIDE SEQUENCE</scope>
</reference>
<feature type="domain" description="Peptidase S54 rhomboid" evidence="7">
    <location>
        <begin position="87"/>
        <end position="229"/>
    </location>
</feature>
<dbReference type="InterPro" id="IPR022764">
    <property type="entry name" value="Peptidase_S54_rhomboid_dom"/>
</dbReference>
<evidence type="ECO:0000256" key="1">
    <source>
        <dbReference type="ARBA" id="ARBA00004141"/>
    </source>
</evidence>
<evidence type="ECO:0000256" key="6">
    <source>
        <dbReference type="SAM" id="Phobius"/>
    </source>
</evidence>
<keyword evidence="9" id="KW-1185">Reference proteome</keyword>
<feature type="transmembrane region" description="Helical" evidence="6">
    <location>
        <begin position="240"/>
        <end position="260"/>
    </location>
</feature>
<feature type="transmembrane region" description="Helical" evidence="6">
    <location>
        <begin position="155"/>
        <end position="172"/>
    </location>
</feature>
<keyword evidence="3 6" id="KW-0812">Transmembrane</keyword>
<evidence type="ECO:0000259" key="7">
    <source>
        <dbReference type="Pfam" id="PF01694"/>
    </source>
</evidence>
<keyword evidence="4 6" id="KW-1133">Transmembrane helix</keyword>
<name>A0A9N9MCS4_9CUCU</name>
<comment type="similarity">
    <text evidence="2">Belongs to the peptidase S54 family.</text>
</comment>
<dbReference type="AlphaFoldDB" id="A0A9N9MCS4"/>
<evidence type="ECO:0000313" key="8">
    <source>
        <dbReference type="EMBL" id="CAG9760462.1"/>
    </source>
</evidence>
<accession>A0A9N9MCS4</accession>
<dbReference type="InterPro" id="IPR035952">
    <property type="entry name" value="Rhomboid-like_sf"/>
</dbReference>
<proteinExistence type="inferred from homology"/>
<organism evidence="8 9">
    <name type="scientific">Ceutorhynchus assimilis</name>
    <name type="common">cabbage seed weevil</name>
    <dbReference type="NCBI Taxonomy" id="467358"/>
    <lineage>
        <taxon>Eukaryota</taxon>
        <taxon>Metazoa</taxon>
        <taxon>Ecdysozoa</taxon>
        <taxon>Arthropoda</taxon>
        <taxon>Hexapoda</taxon>
        <taxon>Insecta</taxon>
        <taxon>Pterygota</taxon>
        <taxon>Neoptera</taxon>
        <taxon>Endopterygota</taxon>
        <taxon>Coleoptera</taxon>
        <taxon>Polyphaga</taxon>
        <taxon>Cucujiformia</taxon>
        <taxon>Curculionidae</taxon>
        <taxon>Ceutorhynchinae</taxon>
        <taxon>Ceutorhynchus</taxon>
    </lineage>
</organism>
<feature type="transmembrane region" description="Helical" evidence="6">
    <location>
        <begin position="179"/>
        <end position="198"/>
    </location>
</feature>
<feature type="transmembrane region" description="Helical" evidence="6">
    <location>
        <begin position="127"/>
        <end position="149"/>
    </location>
</feature>
<dbReference type="SUPFAM" id="SSF144091">
    <property type="entry name" value="Rhomboid-like"/>
    <property type="match status" value="1"/>
</dbReference>
<sequence>MNIETLTEDGYLSSPASTPDAFFDEEKCLVKQILRKPTEPAQETKWQFLKNIPIAILAVSIFQVFFHILSTAVIEKYLRFEPGKPLEIWRYATYMFVHEDWSHLALNVLIQCGFASLLEANQGRIRVLFIYALGGMTGVLGAACLHPAVVVGASGGGYSLLLANVAVLILNFNTISYKIYRTVSISIIVLSDISYNIIHVSSKKAPQVSWQAHFFGGLTGLFLGLVIFKCKKPNKIRKILVYMALGFYLILVICCIGLTIQIEKCTPLQLISFRYVYSC</sequence>